<dbReference type="STRING" id="230089.VY86_13725"/>
<evidence type="ECO:0000259" key="10">
    <source>
        <dbReference type="Pfam" id="PF09335"/>
    </source>
</evidence>
<comment type="subcellular location">
    <subcellularLocation>
        <location evidence="1">Cell inner membrane</location>
        <topology evidence="1">Multi-pass membrane protein</topology>
    </subcellularLocation>
    <subcellularLocation>
        <location evidence="9">Cell membrane</location>
        <topology evidence="9">Multi-pass membrane protein</topology>
    </subcellularLocation>
</comment>
<evidence type="ECO:0000313" key="11">
    <source>
        <dbReference type="EMBL" id="AKH64228.1"/>
    </source>
</evidence>
<dbReference type="GO" id="GO:0005886">
    <property type="term" value="C:plasma membrane"/>
    <property type="evidence" value="ECO:0007669"/>
    <property type="project" value="UniProtKB-SubCell"/>
</dbReference>
<feature type="transmembrane region" description="Helical" evidence="9">
    <location>
        <begin position="155"/>
        <end position="175"/>
    </location>
</feature>
<evidence type="ECO:0000256" key="4">
    <source>
        <dbReference type="ARBA" id="ARBA00022519"/>
    </source>
</evidence>
<protein>
    <recommendedName>
        <fullName evidence="8">Inner membrane protein YghB</fullName>
    </recommendedName>
</protein>
<dbReference type="PATRIC" id="fig|230089.6.peg.3085"/>
<feature type="transmembrane region" description="Helical" evidence="9">
    <location>
        <begin position="20"/>
        <end position="38"/>
    </location>
</feature>
<evidence type="ECO:0000256" key="7">
    <source>
        <dbReference type="ARBA" id="ARBA00023136"/>
    </source>
</evidence>
<dbReference type="EMBL" id="CP011104">
    <property type="protein sequence ID" value="AKH64228.1"/>
    <property type="molecule type" value="Genomic_DNA"/>
</dbReference>
<dbReference type="AlphaFoldDB" id="A0A0F7LQC3"/>
<reference evidence="11 12" key="1">
    <citation type="journal article" date="2015" name="J. Biotechnol.">
        <title>Complete genome sequence of Photorhabdus temperata subsp. thracensis 39-8(T), an entomopathogenic bacterium for the improved commercial bioinsecticide.</title>
        <authorList>
            <person name="Kwak Y."/>
            <person name="Shin J.H."/>
        </authorList>
    </citation>
    <scope>NUCLEOTIDE SEQUENCE [LARGE SCALE GENOMIC DNA]</scope>
    <source>
        <strain evidence="11 12">DSM 15199</strain>
    </source>
</reference>
<dbReference type="KEGG" id="ptt:VY86_13725"/>
<feature type="transmembrane region" description="Helical" evidence="9">
    <location>
        <begin position="68"/>
        <end position="88"/>
    </location>
</feature>
<accession>A0A0F7LQC3</accession>
<keyword evidence="3 9" id="KW-1003">Cell membrane</keyword>
<feature type="transmembrane region" description="Helical" evidence="9">
    <location>
        <begin position="187"/>
        <end position="212"/>
    </location>
</feature>
<evidence type="ECO:0000256" key="9">
    <source>
        <dbReference type="RuleBase" id="RU367016"/>
    </source>
</evidence>
<keyword evidence="6 9" id="KW-1133">Transmembrane helix</keyword>
<dbReference type="OrthoDB" id="13976at2"/>
<keyword evidence="7 9" id="KW-0472">Membrane</keyword>
<evidence type="ECO:0000256" key="5">
    <source>
        <dbReference type="ARBA" id="ARBA00022692"/>
    </source>
</evidence>
<keyword evidence="12" id="KW-1185">Reference proteome</keyword>
<feature type="transmembrane region" description="Helical" evidence="9">
    <location>
        <begin position="117"/>
        <end position="135"/>
    </location>
</feature>
<keyword evidence="5 9" id="KW-0812">Transmembrane</keyword>
<dbReference type="PANTHER" id="PTHR30353:SF10">
    <property type="entry name" value="INNER MEMBRANE PROTEIN YGHB"/>
    <property type="match status" value="1"/>
</dbReference>
<dbReference type="InterPro" id="IPR032818">
    <property type="entry name" value="DedA-like"/>
</dbReference>
<dbReference type="RefSeq" id="WP_046975357.1">
    <property type="nucleotide sequence ID" value="NZ_CP011104.1"/>
</dbReference>
<gene>
    <name evidence="11" type="ORF">VY86_13725</name>
</gene>
<dbReference type="PANTHER" id="PTHR30353">
    <property type="entry name" value="INNER MEMBRANE PROTEIN DEDA-RELATED"/>
    <property type="match status" value="1"/>
</dbReference>
<name>A0A0F7LQC3_9GAMM</name>
<evidence type="ECO:0000313" key="12">
    <source>
        <dbReference type="Proteomes" id="UP000034866"/>
    </source>
</evidence>
<sequence length="223" mass="25163">MEVLNEIMQALWQHDFSKLANPDVLWIIYGILFVTLVLENGLLPAAFLPGDTLLILAGALIAKEVMSFIPTVFILTAAASIGCWLGYLQGRWLGDTKRVKGWLAQLPIQYRQRANMLFFKHGLAALLIGRFLAFVRTLLPTLAGISGLNNKRFQIFNWLSGLLWVSTMVGFGYLLNQIPFIKNHQDLVINILIILPIVLLLSGLIASLLMYWHHRKITAVKRK</sequence>
<evidence type="ECO:0000256" key="3">
    <source>
        <dbReference type="ARBA" id="ARBA00022475"/>
    </source>
</evidence>
<dbReference type="InterPro" id="IPR032816">
    <property type="entry name" value="VTT_dom"/>
</dbReference>
<evidence type="ECO:0000256" key="2">
    <source>
        <dbReference type="ARBA" id="ARBA00010792"/>
    </source>
</evidence>
<dbReference type="Proteomes" id="UP000034866">
    <property type="component" value="Chromosome"/>
</dbReference>
<evidence type="ECO:0000256" key="6">
    <source>
        <dbReference type="ARBA" id="ARBA00022989"/>
    </source>
</evidence>
<comment type="similarity">
    <text evidence="2 9">Belongs to the DedA family.</text>
</comment>
<evidence type="ECO:0000256" key="8">
    <source>
        <dbReference type="ARBA" id="ARBA00040772"/>
    </source>
</evidence>
<feature type="domain" description="VTT" evidence="10">
    <location>
        <begin position="48"/>
        <end position="173"/>
    </location>
</feature>
<dbReference type="Pfam" id="PF09335">
    <property type="entry name" value="VTT_dom"/>
    <property type="match status" value="1"/>
</dbReference>
<proteinExistence type="inferred from homology"/>
<organism evidence="11 12">
    <name type="scientific">Photorhabdus thracensis</name>
    <dbReference type="NCBI Taxonomy" id="230089"/>
    <lineage>
        <taxon>Bacteria</taxon>
        <taxon>Pseudomonadati</taxon>
        <taxon>Pseudomonadota</taxon>
        <taxon>Gammaproteobacteria</taxon>
        <taxon>Enterobacterales</taxon>
        <taxon>Morganellaceae</taxon>
        <taxon>Photorhabdus</taxon>
    </lineage>
</organism>
<evidence type="ECO:0000256" key="1">
    <source>
        <dbReference type="ARBA" id="ARBA00004429"/>
    </source>
</evidence>
<keyword evidence="4" id="KW-0997">Cell inner membrane</keyword>
<reference evidence="12" key="2">
    <citation type="submission" date="2015-03" db="EMBL/GenBank/DDBJ databases">
        <title>Genome sequence of Azospirillum thiophilum strain DSM 21654T.</title>
        <authorList>
            <person name="Kwak Y."/>
            <person name="Shin J.-H."/>
        </authorList>
    </citation>
    <scope>NUCLEOTIDE SEQUENCE [LARGE SCALE GENOMIC DNA]</scope>
    <source>
        <strain evidence="12">DSM 15199</strain>
    </source>
</reference>